<evidence type="ECO:0000313" key="5">
    <source>
        <dbReference type="Proteomes" id="UP000287361"/>
    </source>
</evidence>
<dbReference type="AlphaFoldDB" id="A0A401LFV1"/>
<reference evidence="4 5" key="1">
    <citation type="submission" date="2018-10" db="EMBL/GenBank/DDBJ databases">
        <title>Draft Genome Sequence of Anaerotignum sp. KCTC 15736.</title>
        <authorList>
            <person name="Choi S.H."/>
            <person name="Kim J.S."/>
            <person name="Kang S.W."/>
            <person name="Lee J.S."/>
            <person name="Park S.H."/>
        </authorList>
    </citation>
    <scope>NUCLEOTIDE SEQUENCE [LARGE SCALE GENOMIC DNA]</scope>
    <source>
        <strain evidence="4 5">KCTC 15736</strain>
    </source>
</reference>
<evidence type="ECO:0000259" key="2">
    <source>
        <dbReference type="Pfam" id="PF13240"/>
    </source>
</evidence>
<name>A0A401LFV1_9FIRM</name>
<comment type="caution">
    <text evidence="4">The sequence shown here is derived from an EMBL/GenBank/DDBJ whole genome shotgun (WGS) entry which is preliminary data.</text>
</comment>
<dbReference type="InterPro" id="IPR025273">
    <property type="entry name" value="DUF4064"/>
</dbReference>
<sequence length="184" mass="20458">MYCSKCGAENKDDSLFCTKCGEKILDVNVKDDKGAEIKGVEKDKTNLFSAHLLNIIAFCLPVLMTLGMFLVIPQMSKNDSDSAADLSVTVEPPDISGNLLLVCFLVGLIIFVIGIIIYLKPERKKMKWAYIYLFLAISDLILAFFLFMLYVLASCGFGVVLFIPGILQIIAGFKFVKAIKMYED</sequence>
<evidence type="ECO:0008006" key="6">
    <source>
        <dbReference type="Google" id="ProtNLM"/>
    </source>
</evidence>
<keyword evidence="1" id="KW-0812">Transmembrane</keyword>
<dbReference type="Pfam" id="PF13240">
    <property type="entry name" value="Zn_Ribbon_1"/>
    <property type="match status" value="1"/>
</dbReference>
<dbReference type="EMBL" id="BHVZ01000014">
    <property type="protein sequence ID" value="GCB30398.1"/>
    <property type="molecule type" value="Genomic_DNA"/>
</dbReference>
<evidence type="ECO:0000256" key="1">
    <source>
        <dbReference type="SAM" id="Phobius"/>
    </source>
</evidence>
<dbReference type="OrthoDB" id="2065285at2"/>
<evidence type="ECO:0000313" key="4">
    <source>
        <dbReference type="EMBL" id="GCB30398.1"/>
    </source>
</evidence>
<feature type="transmembrane region" description="Helical" evidence="1">
    <location>
        <begin position="157"/>
        <end position="176"/>
    </location>
</feature>
<keyword evidence="5" id="KW-1185">Reference proteome</keyword>
<feature type="domain" description="Zinc-ribbon" evidence="2">
    <location>
        <begin position="2"/>
        <end position="23"/>
    </location>
</feature>
<feature type="domain" description="DUF4064" evidence="3">
    <location>
        <begin position="49"/>
        <end position="141"/>
    </location>
</feature>
<evidence type="ECO:0000259" key="3">
    <source>
        <dbReference type="Pfam" id="PF13273"/>
    </source>
</evidence>
<keyword evidence="1" id="KW-1133">Transmembrane helix</keyword>
<feature type="transmembrane region" description="Helical" evidence="1">
    <location>
        <begin position="95"/>
        <end position="119"/>
    </location>
</feature>
<proteinExistence type="predicted"/>
<accession>A0A401LFV1</accession>
<dbReference type="InterPro" id="IPR026870">
    <property type="entry name" value="Zinc_ribbon_dom"/>
</dbReference>
<feature type="transmembrane region" description="Helical" evidence="1">
    <location>
        <begin position="52"/>
        <end position="75"/>
    </location>
</feature>
<feature type="transmembrane region" description="Helical" evidence="1">
    <location>
        <begin position="131"/>
        <end position="151"/>
    </location>
</feature>
<dbReference type="Pfam" id="PF13273">
    <property type="entry name" value="DUF4064"/>
    <property type="match status" value="1"/>
</dbReference>
<keyword evidence="1" id="KW-0472">Membrane</keyword>
<protein>
    <recommendedName>
        <fullName evidence="6">Zinc-ribbon domain-containing protein</fullName>
    </recommendedName>
</protein>
<organism evidence="4 5">
    <name type="scientific">Anaerotignum faecicola</name>
    <dbReference type="NCBI Taxonomy" id="2358141"/>
    <lineage>
        <taxon>Bacteria</taxon>
        <taxon>Bacillati</taxon>
        <taxon>Bacillota</taxon>
        <taxon>Clostridia</taxon>
        <taxon>Lachnospirales</taxon>
        <taxon>Anaerotignaceae</taxon>
        <taxon>Anaerotignum</taxon>
    </lineage>
</organism>
<gene>
    <name evidence="4" type="ORF">KGMB03357_20590</name>
</gene>
<dbReference type="Proteomes" id="UP000287361">
    <property type="component" value="Unassembled WGS sequence"/>
</dbReference>